<evidence type="ECO:0000313" key="2">
    <source>
        <dbReference type="Proteomes" id="UP001400965"/>
    </source>
</evidence>
<organism evidence="1 2">
    <name type="scientific">Paraclostridium tenue</name>
    <dbReference type="NCBI Taxonomy" id="1737"/>
    <lineage>
        <taxon>Bacteria</taxon>
        <taxon>Bacillati</taxon>
        <taxon>Bacillota</taxon>
        <taxon>Clostridia</taxon>
        <taxon>Peptostreptococcales</taxon>
        <taxon>Peptostreptococcaceae</taxon>
        <taxon>Paraclostridium</taxon>
    </lineage>
</organism>
<dbReference type="EMBL" id="BAAACP010000034">
    <property type="protein sequence ID" value="GAA0866611.1"/>
    <property type="molecule type" value="Genomic_DNA"/>
</dbReference>
<dbReference type="RefSeq" id="WP_346047144.1">
    <property type="nucleotide sequence ID" value="NZ_BAAACP010000034.1"/>
</dbReference>
<proteinExistence type="predicted"/>
<reference evidence="1 2" key="1">
    <citation type="journal article" date="2019" name="Int. J. Syst. Evol. Microbiol.">
        <title>The Global Catalogue of Microorganisms (GCM) 10K type strain sequencing project: providing services to taxonomists for standard genome sequencing and annotation.</title>
        <authorList>
            <consortium name="The Broad Institute Genomics Platform"/>
            <consortium name="The Broad Institute Genome Sequencing Center for Infectious Disease"/>
            <person name="Wu L."/>
            <person name="Ma J."/>
        </authorList>
    </citation>
    <scope>NUCLEOTIDE SEQUENCE [LARGE SCALE GENOMIC DNA]</scope>
    <source>
        <strain evidence="1 2">JCM 6486</strain>
    </source>
</reference>
<dbReference type="Proteomes" id="UP001400965">
    <property type="component" value="Unassembled WGS sequence"/>
</dbReference>
<comment type="caution">
    <text evidence="1">The sequence shown here is derived from an EMBL/GenBank/DDBJ whole genome shotgun (WGS) entry which is preliminary data.</text>
</comment>
<accession>A0ABN1MBC1</accession>
<evidence type="ECO:0008006" key="3">
    <source>
        <dbReference type="Google" id="ProtNLM"/>
    </source>
</evidence>
<gene>
    <name evidence="1" type="ORF">GCM10008917_28430</name>
</gene>
<evidence type="ECO:0000313" key="1">
    <source>
        <dbReference type="EMBL" id="GAA0866611.1"/>
    </source>
</evidence>
<sequence length="73" mass="8092">MKFSIQMCRGNILDIINLADNNNLIIESIEQGPINDDISNIKVAFSGNSSVHDIDKFVSDIKNCNSFNSCETI</sequence>
<keyword evidence="2" id="KW-1185">Reference proteome</keyword>
<name>A0ABN1MBC1_9FIRM</name>
<protein>
    <recommendedName>
        <fullName evidence="3">ACT domain-containing protein</fullName>
    </recommendedName>
</protein>